<evidence type="ECO:0000313" key="5">
    <source>
        <dbReference type="Proteomes" id="UP001280581"/>
    </source>
</evidence>
<reference evidence="4 5" key="1">
    <citation type="submission" date="2021-02" db="EMBL/GenBank/DDBJ databases">
        <title>Genome assembly of Pseudopithomyces chartarum.</title>
        <authorList>
            <person name="Jauregui R."/>
            <person name="Singh J."/>
            <person name="Voisey C."/>
        </authorList>
    </citation>
    <scope>NUCLEOTIDE SEQUENCE [LARGE SCALE GENOMIC DNA]</scope>
    <source>
        <strain evidence="4 5">AGR01</strain>
    </source>
</reference>
<feature type="domain" description="Carboxylesterase type B" evidence="3">
    <location>
        <begin position="374"/>
        <end position="840"/>
    </location>
</feature>
<keyword evidence="2" id="KW-0812">Transmembrane</keyword>
<evidence type="ECO:0000259" key="3">
    <source>
        <dbReference type="Pfam" id="PF00135"/>
    </source>
</evidence>
<evidence type="ECO:0000313" key="4">
    <source>
        <dbReference type="EMBL" id="KAK3208460.1"/>
    </source>
</evidence>
<name>A0AAN6RH35_9PLEO</name>
<keyword evidence="2" id="KW-1133">Transmembrane helix</keyword>
<feature type="transmembrane region" description="Helical" evidence="2">
    <location>
        <begin position="181"/>
        <end position="202"/>
    </location>
</feature>
<dbReference type="Gene3D" id="3.40.50.1820">
    <property type="entry name" value="alpha/beta hydrolase"/>
    <property type="match status" value="1"/>
</dbReference>
<feature type="region of interest" description="Disordered" evidence="1">
    <location>
        <begin position="1"/>
        <end position="25"/>
    </location>
</feature>
<gene>
    <name evidence="4" type="ORF">GRF29_77g820721</name>
</gene>
<proteinExistence type="predicted"/>
<feature type="region of interest" description="Disordered" evidence="1">
    <location>
        <begin position="286"/>
        <end position="328"/>
    </location>
</feature>
<sequence length="900" mass="100407">MPAHPRQAVGLPKLMGRNDSPSSTPTISVTTVTTTVFLRPTGYCPECLGSVIGGPDANCTGYYIESHCVRKQVWMAMYNYWWSTSSNPPEPSIEAVPGVRIQGPHTQCEGYRINTRCFDKDELRDMAEKLNNLTAVANAMSTTSYSLATLTSFVASTANSTPANAPTADPPSPAHKTNPKLGLIAIPLIFITLALVGGFWFWRRRKLKKAASAPHIREVIPSPVSTLGELYPGRGTDIELNQAEPAELNDEKAPIPWDPRMTYTGSFTPLNRRRYSRKGVRFFNEQHERKELHKEKEREERRSAEESARMREIAEAESEKPVGQPTLIDNSSMFSPTCASEKDRGPEPVFIWRFKILRFTMSANTLHHPTLNCTLRGKSTASAVQFRNIKFATIPGRWQDSVLNEKLAHDENGVYDATQFGPSCPHKRGAQAWDLTLVGNVTMPMGEGNPNGEEAMDELSCLHVNVTIPKALLEKDEKDIAKLPVFVWVHGGGLSFGSNNWPQYDLTKFVERSCAIGKPVIGVAINYRVGVLGFLASKELGIDGNFGYKDQIVAFRWIKKHIAGFGGDPERITASGESAGGISLSTLLCADVGEEGLFERVVIMSGDATLRKSRIRSWHDEMYNDQLKLLGFDNLSIEERTTRLREMDAVELQQKLPFAQYFCACVDGKFLKENITVDMLANRERQEHKPSWCKYFVHGDTRHDGTVLHSRVLVNPKVFDNLKTACAQVLSEAETSSLLSAYKLPASSSEQESRSLHELCSDLRFYVPCLAAHQGWKSAFGPSRASRYHFHFSNPVKGVFTGLASHELDVAFLLQNYSDHLDETCNRVGMQMTDQWIKFTNGEPWGEPGKVTVIGEEGLITVDEEEYDANFRNGSGKVLEELGRNRSWKVAEAWQGVRAE</sequence>
<evidence type="ECO:0000256" key="1">
    <source>
        <dbReference type="SAM" id="MobiDB-lite"/>
    </source>
</evidence>
<dbReference type="SUPFAM" id="SSF53474">
    <property type="entry name" value="alpha/beta-Hydrolases"/>
    <property type="match status" value="1"/>
</dbReference>
<dbReference type="Pfam" id="PF00135">
    <property type="entry name" value="COesterase"/>
    <property type="match status" value="1"/>
</dbReference>
<keyword evidence="2" id="KW-0472">Membrane</keyword>
<dbReference type="InterPro" id="IPR029058">
    <property type="entry name" value="AB_hydrolase_fold"/>
</dbReference>
<protein>
    <recommendedName>
        <fullName evidence="3">Carboxylesterase type B domain-containing protein</fullName>
    </recommendedName>
</protein>
<dbReference type="InterPro" id="IPR002018">
    <property type="entry name" value="CarbesteraseB"/>
</dbReference>
<dbReference type="AlphaFoldDB" id="A0AAN6RH35"/>
<accession>A0AAN6RH35</accession>
<dbReference type="PANTHER" id="PTHR43142">
    <property type="entry name" value="CARBOXYLIC ESTER HYDROLASE"/>
    <property type="match status" value="1"/>
</dbReference>
<organism evidence="4 5">
    <name type="scientific">Pseudopithomyces chartarum</name>
    <dbReference type="NCBI Taxonomy" id="1892770"/>
    <lineage>
        <taxon>Eukaryota</taxon>
        <taxon>Fungi</taxon>
        <taxon>Dikarya</taxon>
        <taxon>Ascomycota</taxon>
        <taxon>Pezizomycotina</taxon>
        <taxon>Dothideomycetes</taxon>
        <taxon>Pleosporomycetidae</taxon>
        <taxon>Pleosporales</taxon>
        <taxon>Massarineae</taxon>
        <taxon>Didymosphaeriaceae</taxon>
        <taxon>Pseudopithomyces</taxon>
    </lineage>
</organism>
<evidence type="ECO:0000256" key="2">
    <source>
        <dbReference type="SAM" id="Phobius"/>
    </source>
</evidence>
<dbReference type="EMBL" id="WVTA01000007">
    <property type="protein sequence ID" value="KAK3208460.1"/>
    <property type="molecule type" value="Genomic_DNA"/>
</dbReference>
<dbReference type="Proteomes" id="UP001280581">
    <property type="component" value="Unassembled WGS sequence"/>
</dbReference>
<dbReference type="PANTHER" id="PTHR43142:SF5">
    <property type="entry name" value="CARBOXYLIC ESTER HYDROLASE"/>
    <property type="match status" value="1"/>
</dbReference>
<keyword evidence="5" id="KW-1185">Reference proteome</keyword>
<comment type="caution">
    <text evidence="4">The sequence shown here is derived from an EMBL/GenBank/DDBJ whole genome shotgun (WGS) entry which is preliminary data.</text>
</comment>
<feature type="compositionally biased region" description="Basic and acidic residues" evidence="1">
    <location>
        <begin position="286"/>
        <end position="320"/>
    </location>
</feature>